<evidence type="ECO:0000313" key="1">
    <source>
        <dbReference type="EMBL" id="HIP89135.1"/>
    </source>
</evidence>
<accession>A0A833E203</accession>
<dbReference type="PANTHER" id="PTHR43801">
    <property type="entry name" value="NUCLEOTIDE-BINDING PROTEIN-RELATED"/>
    <property type="match status" value="1"/>
</dbReference>
<comment type="caution">
    <text evidence="1">The sequence shown here is derived from an EMBL/GenBank/DDBJ whole genome shotgun (WGS) entry which is preliminary data.</text>
</comment>
<dbReference type="EMBL" id="DQUR01000141">
    <property type="protein sequence ID" value="HIP89135.1"/>
    <property type="molecule type" value="Genomic_DNA"/>
</dbReference>
<sequence>MGLENTIAKLFALGADLSTRNAVRMALSLISEDEELTDQIYVEIKNKAYKEDFAKVPVEKRAVFIPQCLRNVRECPAEFGEYGWKCTKCGRCSIGEIIEYGEKLGYKQFYIVPGGSLVKKILKEKVPKGEIKAAIGIACWPELAEAAEKLSHLKIPLQAVPLLKAGCINTIVDIERVKRVLEIGLMKDPSSKSAFIAETTGNPNVTL</sequence>
<gene>
    <name evidence="1" type="ORF">EYH24_04170</name>
</gene>
<organism evidence="1 2">
    <name type="scientific">Thermococcus paralvinellae</name>
    <dbReference type="NCBI Taxonomy" id="582419"/>
    <lineage>
        <taxon>Archaea</taxon>
        <taxon>Methanobacteriati</taxon>
        <taxon>Methanobacteriota</taxon>
        <taxon>Thermococci</taxon>
        <taxon>Thermococcales</taxon>
        <taxon>Thermococcaceae</taxon>
        <taxon>Thermococcus</taxon>
    </lineage>
</organism>
<dbReference type="AlphaFoldDB" id="A0A833E203"/>
<dbReference type="Proteomes" id="UP000653692">
    <property type="component" value="Unassembled WGS sequence"/>
</dbReference>
<dbReference type="PIRSF" id="PIRSF006594">
    <property type="entry name" value="UCP006594"/>
    <property type="match status" value="1"/>
</dbReference>
<dbReference type="PANTHER" id="PTHR43801:SF1">
    <property type="entry name" value="POLYPRENYL SYNTHETASE"/>
    <property type="match status" value="1"/>
</dbReference>
<evidence type="ECO:0000313" key="2">
    <source>
        <dbReference type="Proteomes" id="UP000653692"/>
    </source>
</evidence>
<name>A0A833E203_9EURY</name>
<protein>
    <submittedName>
        <fullName evidence="1">DUF116 domain-containing protein</fullName>
    </submittedName>
</protein>
<reference evidence="1" key="1">
    <citation type="journal article" date="2020" name="ISME J.">
        <title>Gammaproteobacteria mediating utilization of methyl-, sulfur- and petroleum organic compounds in deep ocean hydrothermal plumes.</title>
        <authorList>
            <person name="Zhou Z."/>
            <person name="Liu Y."/>
            <person name="Pan J."/>
            <person name="Cron B.R."/>
            <person name="Toner B.M."/>
            <person name="Anantharaman K."/>
            <person name="Breier J.A."/>
            <person name="Dick G.J."/>
            <person name="Li M."/>
        </authorList>
    </citation>
    <scope>NUCLEOTIDE SEQUENCE</scope>
    <source>
        <strain evidence="1">SZUA-1476</strain>
    </source>
</reference>
<dbReference type="InterPro" id="IPR002829">
    <property type="entry name" value="DUF116"/>
</dbReference>
<dbReference type="Pfam" id="PF01976">
    <property type="entry name" value="DUF116"/>
    <property type="match status" value="1"/>
</dbReference>
<proteinExistence type="predicted"/>